<dbReference type="GeneTree" id="ENSGT00940000164914"/>
<dbReference type="PANTHER" id="PTHR47501">
    <property type="entry name" value="TRANSPOSASE-RELATED"/>
    <property type="match status" value="1"/>
</dbReference>
<name>A0A8C4NH89_EPTBU</name>
<reference evidence="7" key="1">
    <citation type="submission" date="2025-08" db="UniProtKB">
        <authorList>
            <consortium name="Ensembl"/>
        </authorList>
    </citation>
    <scope>IDENTIFICATION</scope>
</reference>
<evidence type="ECO:0000256" key="4">
    <source>
        <dbReference type="PROSITE-ProRule" id="PRU00027"/>
    </source>
</evidence>
<feature type="domain" description="BED-type" evidence="6">
    <location>
        <begin position="46"/>
        <end position="111"/>
    </location>
</feature>
<evidence type="ECO:0000313" key="8">
    <source>
        <dbReference type="Proteomes" id="UP000694388"/>
    </source>
</evidence>
<dbReference type="InterPro" id="IPR012337">
    <property type="entry name" value="RNaseH-like_sf"/>
</dbReference>
<evidence type="ECO:0000256" key="3">
    <source>
        <dbReference type="ARBA" id="ARBA00022833"/>
    </source>
</evidence>
<accession>A0A8C4NH89</accession>
<evidence type="ECO:0000259" key="6">
    <source>
        <dbReference type="PROSITE" id="PS50808"/>
    </source>
</evidence>
<dbReference type="PANTHER" id="PTHR47501:SF5">
    <property type="entry name" value="HAT C-TERMINAL DIMERISATION DOMAIN-CONTAINING PROTEIN"/>
    <property type="match status" value="1"/>
</dbReference>
<evidence type="ECO:0000256" key="1">
    <source>
        <dbReference type="ARBA" id="ARBA00022723"/>
    </source>
</evidence>
<dbReference type="PROSITE" id="PS50808">
    <property type="entry name" value="ZF_BED"/>
    <property type="match status" value="1"/>
</dbReference>
<feature type="region of interest" description="Disordered" evidence="5">
    <location>
        <begin position="1"/>
        <end position="51"/>
    </location>
</feature>
<evidence type="ECO:0000256" key="5">
    <source>
        <dbReference type="SAM" id="MobiDB-lite"/>
    </source>
</evidence>
<proteinExistence type="predicted"/>
<dbReference type="OMA" id="YSHCHRI"/>
<reference evidence="7" key="2">
    <citation type="submission" date="2025-09" db="UniProtKB">
        <authorList>
            <consortium name="Ensembl"/>
        </authorList>
    </citation>
    <scope>IDENTIFICATION</scope>
</reference>
<sequence length="594" mass="66583">MEHQEEVLDIEIASVSGTSETQSDSLSVVETSQPSGSQATASQDQEPFQNPWPHLERYFKLSRQDKDNQKVLYFECQKCRPTKKIVRGHVTSLNNLKSHIKRTHRSVAIQFEEEIKAGSTSTGTAVRQSTVDDKIVRLFVNNILPLHVVESEEFVDLLRTLNPTKVSLSRRTLGRCIDDKQRAVEEALINTFDGLTYLVDLLPDLDDVAEPPEADSDNEDDAINIVTLGELLDEEPEHPSLPVHMRCAAHTFNLVATLDLGKGLLKKTGPAVAAFNTLNKKAHGKAQALFNAQGRSPQVGDAIEEALGRRLVVPGKTRWNALYDSIVILNNILATKKAELNRFLNRMEKLSAFNDQEITFLKEWAKVMSHVAIALDTIQGEKNAYLGTLLPTVAITLTKLRNMRNSFTVCKPLVDVLVAAIATRFNHDLNDRDCQLAAAFHPKFRLHWLHRFDRNLTVSVKAAMEDEVERALRVVRDRNGDTTTSSDDSSMHDDLFAGWTAAGSRTSVKQKAKKLVDSWLDIDGKEGMVDSDFMGEEILTNLFLKYNTPIPSSAAVERLFSLGKDILRPKRSRLSAGPNFEKLLFPLFFFFNFC</sequence>
<keyword evidence="8" id="KW-1185">Reference proteome</keyword>
<dbReference type="Proteomes" id="UP000694388">
    <property type="component" value="Unplaced"/>
</dbReference>
<dbReference type="SUPFAM" id="SSF53098">
    <property type="entry name" value="Ribonuclease H-like"/>
    <property type="match status" value="1"/>
</dbReference>
<dbReference type="AlphaFoldDB" id="A0A8C4NH89"/>
<keyword evidence="1" id="KW-0479">Metal-binding</keyword>
<feature type="compositionally biased region" description="Polar residues" evidence="5">
    <location>
        <begin position="15"/>
        <end position="48"/>
    </location>
</feature>
<protein>
    <recommendedName>
        <fullName evidence="6">BED-type domain-containing protein</fullName>
    </recommendedName>
</protein>
<dbReference type="InterPro" id="IPR003656">
    <property type="entry name" value="Znf_BED"/>
</dbReference>
<organism evidence="7 8">
    <name type="scientific">Eptatretus burgeri</name>
    <name type="common">Inshore hagfish</name>
    <dbReference type="NCBI Taxonomy" id="7764"/>
    <lineage>
        <taxon>Eukaryota</taxon>
        <taxon>Metazoa</taxon>
        <taxon>Chordata</taxon>
        <taxon>Craniata</taxon>
        <taxon>Vertebrata</taxon>
        <taxon>Cyclostomata</taxon>
        <taxon>Myxini</taxon>
        <taxon>Myxiniformes</taxon>
        <taxon>Myxinidae</taxon>
        <taxon>Eptatretinae</taxon>
        <taxon>Eptatretus</taxon>
    </lineage>
</organism>
<dbReference type="SUPFAM" id="SSF140996">
    <property type="entry name" value="Hermes dimerisation domain"/>
    <property type="match status" value="1"/>
</dbReference>
<keyword evidence="3" id="KW-0862">Zinc</keyword>
<dbReference type="Ensembl" id="ENSEBUT00000006373.1">
    <property type="protein sequence ID" value="ENSEBUP00000005926.1"/>
    <property type="gene ID" value="ENSEBUG00000003962.1"/>
</dbReference>
<keyword evidence="2 4" id="KW-0863">Zinc-finger</keyword>
<evidence type="ECO:0000313" key="7">
    <source>
        <dbReference type="Ensembl" id="ENSEBUP00000005926.1"/>
    </source>
</evidence>
<evidence type="ECO:0000256" key="2">
    <source>
        <dbReference type="ARBA" id="ARBA00022771"/>
    </source>
</evidence>
<dbReference type="GO" id="GO:0003677">
    <property type="term" value="F:DNA binding"/>
    <property type="evidence" value="ECO:0007669"/>
    <property type="project" value="InterPro"/>
</dbReference>
<dbReference type="GO" id="GO:0008270">
    <property type="term" value="F:zinc ion binding"/>
    <property type="evidence" value="ECO:0007669"/>
    <property type="project" value="UniProtKB-KW"/>
</dbReference>